<dbReference type="OrthoDB" id="2014201at2759"/>
<keyword evidence="4" id="KW-1185">Reference proteome</keyword>
<reference evidence="3 4" key="1">
    <citation type="submission" date="2018-05" db="EMBL/GenBank/DDBJ databases">
        <title>Whole genome sequencing for identification of molecular markers to develop diagnostic detection tools for the regulated plant pathogen Lachnellula willkommii.</title>
        <authorList>
            <person name="Giroux E."/>
            <person name="Bilodeau G."/>
        </authorList>
    </citation>
    <scope>NUCLEOTIDE SEQUENCE [LARGE SCALE GENOMIC DNA]</scope>
    <source>
        <strain evidence="3 4">CBS 203.66</strain>
    </source>
</reference>
<evidence type="ECO:0000256" key="2">
    <source>
        <dbReference type="SAM" id="Phobius"/>
    </source>
</evidence>
<protein>
    <submittedName>
        <fullName evidence="3">Glucose N-acetyltransferase 1</fullName>
    </submittedName>
</protein>
<feature type="transmembrane region" description="Helical" evidence="2">
    <location>
        <begin position="21"/>
        <end position="40"/>
    </location>
</feature>
<dbReference type="Proteomes" id="UP000469559">
    <property type="component" value="Unassembled WGS sequence"/>
</dbReference>
<dbReference type="InterPro" id="IPR050587">
    <property type="entry name" value="GNT1/Glycosyltrans_8"/>
</dbReference>
<evidence type="ECO:0000313" key="3">
    <source>
        <dbReference type="EMBL" id="TVY18714.1"/>
    </source>
</evidence>
<evidence type="ECO:0000256" key="1">
    <source>
        <dbReference type="SAM" id="MobiDB-lite"/>
    </source>
</evidence>
<evidence type="ECO:0000313" key="4">
    <source>
        <dbReference type="Proteomes" id="UP000469559"/>
    </source>
</evidence>
<dbReference type="PANTHER" id="PTHR11183">
    <property type="entry name" value="GLYCOGENIN SUBFAMILY MEMBER"/>
    <property type="match status" value="1"/>
</dbReference>
<sequence>MDSQYRLKLISNLAHGLKAKRARVFGTAALIAFTLAFLSYRYGSHSNLNFDPFRKPVASIVSSPSPGEMDWSQYAYSQYVTNTEYLCNSVMLFETLHRLGSKADRLMMYPATMQPDPASVEGRLLLKAQNEYNVKLKPIEVQYRQGFELTWADSYTKLLAFNQTEYNRVLSLDSDSVVLQHMDELFHLPSSPVAMPRAYWLENQLSSQLLLIQPSLEEFARIETAIEEAKDGEFDMEIVNNLYGKNCLILPHRPYDLLTGEFRAKGRHENYLGNGYEVWDPEKIYREAKLLHFSDWPMPKPWIHAQEDIKNKTAPTCDKIDDERDDCRARDMWLGFYSDFRESRENVCGVGGGKLESRSNDAPPRSPHEYIPELV</sequence>
<dbReference type="EMBL" id="QGMF01000152">
    <property type="protein sequence ID" value="TVY18714.1"/>
    <property type="molecule type" value="Genomic_DNA"/>
</dbReference>
<feature type="compositionally biased region" description="Basic and acidic residues" evidence="1">
    <location>
        <begin position="366"/>
        <end position="375"/>
    </location>
</feature>
<dbReference type="AlphaFoldDB" id="A0A8T9BF86"/>
<comment type="caution">
    <text evidence="3">The sequence shown here is derived from an EMBL/GenBank/DDBJ whole genome shotgun (WGS) entry which is preliminary data.</text>
</comment>
<dbReference type="SUPFAM" id="SSF53448">
    <property type="entry name" value="Nucleotide-diphospho-sugar transferases"/>
    <property type="match status" value="1"/>
</dbReference>
<keyword evidence="2" id="KW-0472">Membrane</keyword>
<organism evidence="3 4">
    <name type="scientific">Lachnellula arida</name>
    <dbReference type="NCBI Taxonomy" id="1316785"/>
    <lineage>
        <taxon>Eukaryota</taxon>
        <taxon>Fungi</taxon>
        <taxon>Dikarya</taxon>
        <taxon>Ascomycota</taxon>
        <taxon>Pezizomycotina</taxon>
        <taxon>Leotiomycetes</taxon>
        <taxon>Helotiales</taxon>
        <taxon>Lachnaceae</taxon>
        <taxon>Lachnellula</taxon>
    </lineage>
</organism>
<feature type="region of interest" description="Disordered" evidence="1">
    <location>
        <begin position="351"/>
        <end position="375"/>
    </location>
</feature>
<name>A0A8T9BF86_9HELO</name>
<gene>
    <name evidence="3" type="primary">GNT1_1</name>
    <name evidence="3" type="ORF">LARI1_G003847</name>
</gene>
<accession>A0A8T9BF86</accession>
<dbReference type="Gene3D" id="3.90.550.10">
    <property type="entry name" value="Spore Coat Polysaccharide Biosynthesis Protein SpsA, Chain A"/>
    <property type="match status" value="1"/>
</dbReference>
<keyword evidence="2" id="KW-0812">Transmembrane</keyword>
<dbReference type="InterPro" id="IPR029044">
    <property type="entry name" value="Nucleotide-diphossugar_trans"/>
</dbReference>
<proteinExistence type="predicted"/>
<keyword evidence="2" id="KW-1133">Transmembrane helix</keyword>